<organism evidence="2 3">
    <name type="scientific">Symbiodinium necroappetens</name>
    <dbReference type="NCBI Taxonomy" id="1628268"/>
    <lineage>
        <taxon>Eukaryota</taxon>
        <taxon>Sar</taxon>
        <taxon>Alveolata</taxon>
        <taxon>Dinophyceae</taxon>
        <taxon>Suessiales</taxon>
        <taxon>Symbiodiniaceae</taxon>
        <taxon>Symbiodinium</taxon>
    </lineage>
</organism>
<dbReference type="AlphaFoldDB" id="A0A813CH34"/>
<protein>
    <submittedName>
        <fullName evidence="2">Uncharacterized protein</fullName>
    </submittedName>
</protein>
<dbReference type="EMBL" id="CAJNJA010098158">
    <property type="protein sequence ID" value="CAE7942948.1"/>
    <property type="molecule type" value="Genomic_DNA"/>
</dbReference>
<evidence type="ECO:0000256" key="1">
    <source>
        <dbReference type="SAM" id="Coils"/>
    </source>
</evidence>
<reference evidence="2" key="1">
    <citation type="submission" date="2021-02" db="EMBL/GenBank/DDBJ databases">
        <authorList>
            <person name="Dougan E. K."/>
            <person name="Rhodes N."/>
            <person name="Thang M."/>
            <person name="Chan C."/>
        </authorList>
    </citation>
    <scope>NUCLEOTIDE SEQUENCE</scope>
</reference>
<proteinExistence type="predicted"/>
<accession>A0A813CH34</accession>
<keyword evidence="1" id="KW-0175">Coiled coil</keyword>
<gene>
    <name evidence="2" type="ORF">SNEC2469_LOCUS34857</name>
</gene>
<keyword evidence="3" id="KW-1185">Reference proteome</keyword>
<feature type="non-terminal residue" evidence="2">
    <location>
        <position position="1"/>
    </location>
</feature>
<sequence length="133" mass="15102">SWFKQAIPVDCGKLVVVAVPKYSVSYLADMMWLITAALCFITDLCPVRSKRILVQDHAAERNDWQNDLEDLLEEARAMVQTAARKLERGDEEAFELAKKWFGPEAADDPSVEKELLRVMRSTTNVLSNFKAVK</sequence>
<feature type="non-terminal residue" evidence="2">
    <location>
        <position position="133"/>
    </location>
</feature>
<name>A0A813CH34_9DINO</name>
<dbReference type="Proteomes" id="UP000601435">
    <property type="component" value="Unassembled WGS sequence"/>
</dbReference>
<feature type="coiled-coil region" evidence="1">
    <location>
        <begin position="54"/>
        <end position="92"/>
    </location>
</feature>
<comment type="caution">
    <text evidence="2">The sequence shown here is derived from an EMBL/GenBank/DDBJ whole genome shotgun (WGS) entry which is preliminary data.</text>
</comment>
<evidence type="ECO:0000313" key="2">
    <source>
        <dbReference type="EMBL" id="CAE7942948.1"/>
    </source>
</evidence>
<dbReference type="OrthoDB" id="423918at2759"/>
<evidence type="ECO:0000313" key="3">
    <source>
        <dbReference type="Proteomes" id="UP000601435"/>
    </source>
</evidence>